<evidence type="ECO:0000256" key="1">
    <source>
        <dbReference type="SAM" id="SignalP"/>
    </source>
</evidence>
<dbReference type="InterPro" id="IPR021647">
    <property type="entry name" value="CusF_Ec"/>
</dbReference>
<keyword evidence="3" id="KW-1185">Reference proteome</keyword>
<dbReference type="RefSeq" id="WP_045016401.1">
    <property type="nucleotide sequence ID" value="NZ_JWJH01000001.1"/>
</dbReference>
<dbReference type="Gene3D" id="2.40.50.320">
    <property type="entry name" value="Copper binding periplasmic protein CusF"/>
    <property type="match status" value="1"/>
</dbReference>
<evidence type="ECO:0000313" key="2">
    <source>
        <dbReference type="EMBL" id="KJF69740.1"/>
    </source>
</evidence>
<dbReference type="EMBL" id="JWJH01000001">
    <property type="protein sequence ID" value="KJF69740.1"/>
    <property type="molecule type" value="Genomic_DNA"/>
</dbReference>
<evidence type="ECO:0000313" key="3">
    <source>
        <dbReference type="Proteomes" id="UP000052068"/>
    </source>
</evidence>
<sequence length="94" mass="10233">MKTIVKISFAAALLLAAPFGAFAQEFTKGTVKKVDATAKKVTIIHEELKNLDMPAMTMVFRVKDDALLAKLREGANIEFVAERADGKLVVAQVK</sequence>
<protein>
    <submittedName>
        <fullName evidence="2">Signal peptide protein</fullName>
    </submittedName>
</protein>
<reference evidence="2 3" key="1">
    <citation type="submission" date="2015-03" db="EMBL/GenBank/DDBJ databases">
        <title>Draft Genome Sequences of Agrobacterium nepotum Strain 39/7T (= CFBP 7436T = LMG 26435T) and Agrobacterium sp. Strain KFB 330 (= CFBP 8308 = LMG 28674).</title>
        <authorList>
            <person name="Kuzmanovic N."/>
            <person name="Pulawska J."/>
            <person name="Obradovic A."/>
        </authorList>
    </citation>
    <scope>NUCLEOTIDE SEQUENCE [LARGE SCALE GENOMIC DNA]</scope>
    <source>
        <strain evidence="2 3">39/7</strain>
    </source>
</reference>
<feature type="chain" id="PRO_5045367036" evidence="1">
    <location>
        <begin position="24"/>
        <end position="94"/>
    </location>
</feature>
<feature type="signal peptide" evidence="1">
    <location>
        <begin position="1"/>
        <end position="23"/>
    </location>
</feature>
<organism evidence="2 3">
    <name type="scientific">Rhizobium nepotum 39/7</name>
    <dbReference type="NCBI Taxonomy" id="1368418"/>
    <lineage>
        <taxon>Bacteria</taxon>
        <taxon>Pseudomonadati</taxon>
        <taxon>Pseudomonadota</taxon>
        <taxon>Alphaproteobacteria</taxon>
        <taxon>Hyphomicrobiales</taxon>
        <taxon>Rhizobiaceae</taxon>
        <taxon>Rhizobium/Agrobacterium group</taxon>
        <taxon>Rhizobium</taxon>
    </lineage>
</organism>
<dbReference type="InterPro" id="IPR042230">
    <property type="entry name" value="CusF_sf"/>
</dbReference>
<dbReference type="Proteomes" id="UP000052068">
    <property type="component" value="Unassembled WGS sequence"/>
</dbReference>
<dbReference type="Pfam" id="PF11604">
    <property type="entry name" value="CusF_Ec"/>
    <property type="match status" value="1"/>
</dbReference>
<comment type="caution">
    <text evidence="2">The sequence shown here is derived from an EMBL/GenBank/DDBJ whole genome shotgun (WGS) entry which is preliminary data.</text>
</comment>
<keyword evidence="1" id="KW-0732">Signal</keyword>
<name>A0ABR5CY46_9HYPH</name>
<accession>A0ABR5CY46</accession>
<gene>
    <name evidence="2" type="ORF">RS75_00740</name>
</gene>
<proteinExistence type="predicted"/>